<dbReference type="PANTHER" id="PTHR33448">
    <property type="entry name" value="CHLOROPLAST PROTEIN HCF243-RELATED"/>
    <property type="match status" value="1"/>
</dbReference>
<dbReference type="Proteomes" id="UP000593562">
    <property type="component" value="Unassembled WGS sequence"/>
</dbReference>
<dbReference type="PANTHER" id="PTHR33448:SF4">
    <property type="entry name" value="CHLOROPLAST PROTEIN HCF243"/>
    <property type="match status" value="1"/>
</dbReference>
<feature type="compositionally biased region" description="Basic residues" evidence="1">
    <location>
        <begin position="74"/>
        <end position="89"/>
    </location>
</feature>
<name>A0A7J7C2B1_TRIWF</name>
<protein>
    <submittedName>
        <fullName evidence="2">Uncharacterized protein</fullName>
    </submittedName>
</protein>
<dbReference type="AlphaFoldDB" id="A0A7J7C2B1"/>
<feature type="region of interest" description="Disordered" evidence="1">
    <location>
        <begin position="478"/>
        <end position="524"/>
    </location>
</feature>
<feature type="region of interest" description="Disordered" evidence="1">
    <location>
        <begin position="286"/>
        <end position="462"/>
    </location>
</feature>
<gene>
    <name evidence="2" type="ORF">HS088_TW21G00407</name>
</gene>
<dbReference type="InParanoid" id="A0A7J7C2B1"/>
<evidence type="ECO:0000313" key="2">
    <source>
        <dbReference type="EMBL" id="KAF5728262.1"/>
    </source>
</evidence>
<sequence>MECDIEKVINKRTKRRSTPSTRHYALERHHNRRLKTNGSIKSGQSPMFPKKRGAGFENVEPSSPKVTCIGQVRMKTKKQGKKMRTRSKRREGGGGGNVSFRRVDQNKIPNQDYTTSTTNHVNPECLRHRNQRWVHLPVTICEGLRAFGAELNCFTPCRSNCMKEKEEEGSGRSSRGALFSRWLMAVQEGEGKGREIKLVVGEQERIEKSSSSNAEMMMMRSQRRHVFEEIEFKEEMFEGKNMKSEEEEEGRVSICIPPKNALLLMRCRSDPVKIAALANKFWEPPEVKEEEKEEEDVKEAEQEKAGEVGKLNLELERECKESRESEGCEKLGSSISVDDEEGDEQEQENPEGGKEIREAAVEEMNFEKQEEEAETEQHHQNPVYGKTEAEIYGADNNVVDSNDAVDEIVEAISSSDEDQNTEEPQEQLVTPQRSEPEPECPETQEDEVGCQSKQETVKRESTVSVLPDCLPLMTCEPKLSMENKPDSTINKTDGGDDSKKWISIDSNPVPVQQSQQPSRSSCSHPSAAAYRACVTSSSMANMIEQKVVGGKVYEQFMLLRCKSEPRRSAAKLAVPETCFWKNRKLEPHRAAATLGVGAAGLGF</sequence>
<proteinExistence type="predicted"/>
<feature type="region of interest" description="Disordered" evidence="1">
    <location>
        <begin position="74"/>
        <end position="103"/>
    </location>
</feature>
<organism evidence="2 3">
    <name type="scientific">Tripterygium wilfordii</name>
    <name type="common">Thunder God vine</name>
    <dbReference type="NCBI Taxonomy" id="458696"/>
    <lineage>
        <taxon>Eukaryota</taxon>
        <taxon>Viridiplantae</taxon>
        <taxon>Streptophyta</taxon>
        <taxon>Embryophyta</taxon>
        <taxon>Tracheophyta</taxon>
        <taxon>Spermatophyta</taxon>
        <taxon>Magnoliopsida</taxon>
        <taxon>eudicotyledons</taxon>
        <taxon>Gunneridae</taxon>
        <taxon>Pentapetalae</taxon>
        <taxon>rosids</taxon>
        <taxon>fabids</taxon>
        <taxon>Celastrales</taxon>
        <taxon>Celastraceae</taxon>
        <taxon>Tripterygium</taxon>
    </lineage>
</organism>
<feature type="compositionally biased region" description="Low complexity" evidence="1">
    <location>
        <begin position="506"/>
        <end position="524"/>
    </location>
</feature>
<comment type="caution">
    <text evidence="2">The sequence shown here is derived from an EMBL/GenBank/DDBJ whole genome shotgun (WGS) entry which is preliminary data.</text>
</comment>
<reference evidence="2 3" key="1">
    <citation type="journal article" date="2020" name="Nat. Commun.">
        <title>Genome of Tripterygium wilfordii and identification of cytochrome P450 involved in triptolide biosynthesis.</title>
        <authorList>
            <person name="Tu L."/>
            <person name="Su P."/>
            <person name="Zhang Z."/>
            <person name="Gao L."/>
            <person name="Wang J."/>
            <person name="Hu T."/>
            <person name="Zhou J."/>
            <person name="Zhang Y."/>
            <person name="Zhao Y."/>
            <person name="Liu Y."/>
            <person name="Song Y."/>
            <person name="Tong Y."/>
            <person name="Lu Y."/>
            <person name="Yang J."/>
            <person name="Xu C."/>
            <person name="Jia M."/>
            <person name="Peters R.J."/>
            <person name="Huang L."/>
            <person name="Gao W."/>
        </authorList>
    </citation>
    <scope>NUCLEOTIDE SEQUENCE [LARGE SCALE GENOMIC DNA]</scope>
    <source>
        <strain evidence="3">cv. XIE 37</strain>
        <tissue evidence="2">Leaf</tissue>
    </source>
</reference>
<keyword evidence="3" id="KW-1185">Reference proteome</keyword>
<feature type="compositionally biased region" description="Basic and acidic residues" evidence="1">
    <location>
        <begin position="493"/>
        <end position="502"/>
    </location>
</feature>
<evidence type="ECO:0000256" key="1">
    <source>
        <dbReference type="SAM" id="MobiDB-lite"/>
    </source>
</evidence>
<feature type="compositionally biased region" description="Acidic residues" evidence="1">
    <location>
        <begin position="337"/>
        <end position="349"/>
    </location>
</feature>
<feature type="region of interest" description="Disordered" evidence="1">
    <location>
        <begin position="29"/>
        <end position="62"/>
    </location>
</feature>
<feature type="compositionally biased region" description="Basic and acidic residues" evidence="1">
    <location>
        <begin position="299"/>
        <end position="329"/>
    </location>
</feature>
<accession>A0A7J7C2B1</accession>
<feature type="compositionally biased region" description="Polar residues" evidence="1">
    <location>
        <begin position="36"/>
        <end position="45"/>
    </location>
</feature>
<dbReference type="FunCoup" id="A0A7J7C2B1">
    <property type="interactions" value="1388"/>
</dbReference>
<feature type="compositionally biased region" description="Acidic residues" evidence="1">
    <location>
        <begin position="437"/>
        <end position="448"/>
    </location>
</feature>
<feature type="compositionally biased region" description="Acidic residues" evidence="1">
    <location>
        <begin position="403"/>
        <end position="425"/>
    </location>
</feature>
<evidence type="ECO:0000313" key="3">
    <source>
        <dbReference type="Proteomes" id="UP000593562"/>
    </source>
</evidence>
<feature type="compositionally biased region" description="Basic and acidic residues" evidence="1">
    <location>
        <begin position="351"/>
        <end position="368"/>
    </location>
</feature>
<dbReference type="EMBL" id="JAAARO010000021">
    <property type="protein sequence ID" value="KAF5728262.1"/>
    <property type="molecule type" value="Genomic_DNA"/>
</dbReference>